<feature type="compositionally biased region" description="Polar residues" evidence="1">
    <location>
        <begin position="63"/>
        <end position="73"/>
    </location>
</feature>
<feature type="compositionally biased region" description="Basic residues" evidence="1">
    <location>
        <begin position="162"/>
        <end position="172"/>
    </location>
</feature>
<feature type="compositionally biased region" description="Basic residues" evidence="1">
    <location>
        <begin position="426"/>
        <end position="438"/>
    </location>
</feature>
<keyword evidence="3" id="KW-1185">Reference proteome</keyword>
<feature type="region of interest" description="Disordered" evidence="1">
    <location>
        <begin position="339"/>
        <end position="387"/>
    </location>
</feature>
<proteinExistence type="predicted"/>
<feature type="compositionally biased region" description="Basic residues" evidence="1">
    <location>
        <begin position="26"/>
        <end position="40"/>
    </location>
</feature>
<dbReference type="Proteomes" id="UP000807504">
    <property type="component" value="Unassembled WGS sequence"/>
</dbReference>
<organism evidence="2 3">
    <name type="scientific">Argiope bruennichi</name>
    <name type="common">Wasp spider</name>
    <name type="synonym">Aranea bruennichi</name>
    <dbReference type="NCBI Taxonomy" id="94029"/>
    <lineage>
        <taxon>Eukaryota</taxon>
        <taxon>Metazoa</taxon>
        <taxon>Ecdysozoa</taxon>
        <taxon>Arthropoda</taxon>
        <taxon>Chelicerata</taxon>
        <taxon>Arachnida</taxon>
        <taxon>Araneae</taxon>
        <taxon>Araneomorphae</taxon>
        <taxon>Entelegynae</taxon>
        <taxon>Araneoidea</taxon>
        <taxon>Araneidae</taxon>
        <taxon>Argiope</taxon>
    </lineage>
</organism>
<feature type="compositionally biased region" description="Basic and acidic residues" evidence="1">
    <location>
        <begin position="244"/>
        <end position="265"/>
    </location>
</feature>
<feature type="region of interest" description="Disordered" evidence="1">
    <location>
        <begin position="151"/>
        <end position="181"/>
    </location>
</feature>
<name>A0A8T0FYG6_ARGBR</name>
<feature type="compositionally biased region" description="Basic residues" evidence="1">
    <location>
        <begin position="363"/>
        <end position="377"/>
    </location>
</feature>
<evidence type="ECO:0000313" key="2">
    <source>
        <dbReference type="EMBL" id="KAF8795315.1"/>
    </source>
</evidence>
<feature type="region of interest" description="Disordered" evidence="1">
    <location>
        <begin position="21"/>
        <end position="40"/>
    </location>
</feature>
<accession>A0A8T0FYG6</accession>
<dbReference type="AlphaFoldDB" id="A0A8T0FYG6"/>
<evidence type="ECO:0000313" key="3">
    <source>
        <dbReference type="Proteomes" id="UP000807504"/>
    </source>
</evidence>
<evidence type="ECO:0000256" key="1">
    <source>
        <dbReference type="SAM" id="MobiDB-lite"/>
    </source>
</evidence>
<reference evidence="2" key="1">
    <citation type="journal article" date="2020" name="bioRxiv">
        <title>Chromosome-level reference genome of the European wasp spider Argiope bruennichi: a resource for studies on range expansion and evolutionary adaptation.</title>
        <authorList>
            <person name="Sheffer M.M."/>
            <person name="Hoppe A."/>
            <person name="Krehenwinkel H."/>
            <person name="Uhl G."/>
            <person name="Kuss A.W."/>
            <person name="Jensen L."/>
            <person name="Jensen C."/>
            <person name="Gillespie R.G."/>
            <person name="Hoff K.J."/>
            <person name="Prost S."/>
        </authorList>
    </citation>
    <scope>NUCLEOTIDE SEQUENCE</scope>
</reference>
<reference evidence="2" key="2">
    <citation type="submission" date="2020-06" db="EMBL/GenBank/DDBJ databases">
        <authorList>
            <person name="Sheffer M."/>
        </authorList>
    </citation>
    <scope>NUCLEOTIDE SEQUENCE</scope>
</reference>
<feature type="compositionally biased region" description="Basic and acidic residues" evidence="1">
    <location>
        <begin position="151"/>
        <end position="161"/>
    </location>
</feature>
<protein>
    <submittedName>
        <fullName evidence="2">Uncharacterized protein</fullName>
    </submittedName>
</protein>
<feature type="region of interest" description="Disordered" evidence="1">
    <location>
        <begin position="242"/>
        <end position="304"/>
    </location>
</feature>
<gene>
    <name evidence="2" type="ORF">HNY73_003179</name>
</gene>
<feature type="region of interest" description="Disordered" evidence="1">
    <location>
        <begin position="54"/>
        <end position="77"/>
    </location>
</feature>
<comment type="caution">
    <text evidence="2">The sequence shown here is derived from an EMBL/GenBank/DDBJ whole genome shotgun (WGS) entry which is preliminary data.</text>
</comment>
<feature type="region of interest" description="Disordered" evidence="1">
    <location>
        <begin position="421"/>
        <end position="450"/>
    </location>
</feature>
<sequence length="836" mass="94440">MFGDAVPIRFSKRIHRKSSLSSIKVSSKKNVRRPAVKKRTHGINSSLLKATEKTKVSRKSKFKQTSNPESIQQESRKKVVKTCKQKRTTKTFLNVSQISLPINEVSSQNHFLESSDEKKNCKKLVGKITSDRQNLRVLKLFKSSKEKGRSKELSHCDIKSSKERKHSQKKSVIRVTNSSSKSVLTQNPENFTYISKHSDRKKSARLKCSEIKKSAGLSQEPIPTMVSKSVTVTPVIKKVPCTSRHSENRKSARLSKESNKLRIADSKISPCTHSFQSILETPHPEKHSGRRKSSRLLEPSPLNKELSFSTRASLSRMNSNSTIKKISKSSKSAELLSYKNCSRKRGRPEVSNEEIPTISHEKLKPKRRRQVSQHRKISGNLKKPLSNETENLPLDVLATPAFKPIRIKTLSKVCNEDIPANSHEKLKPKRRRQVSQHKKNSENLKKPLSNETENLPLDILATPAFKPLRIRNLSKNYSSKSNPESSKTPFDILTTSAFKSSRTLSKSYPKSSKANSKVSSSKIHIISEDLQDTREKKSAGDNVCVDNSASSSKYRSMQKSMCPVKTDVTKLKNSQNSDGSLMPGLTIQNNVDNFCIKKSKKSIGKKVRKKLVEMYFTETKNNIEVNLSSSLPIKEDCLTDNLYGTKHRRAKSVPSAYREQRSIKTLAPVWFTQNTGSNLSVSTVQDISQLPIDNLTYDENASCSQNDDERRVINILSPFTDKKKIISWSLGHELCSKISAKDGLKDIPGKGTLKRKRWLLNNLKEKNECYEDDLYENHSFNHNKSFHFGDESDGSSSVNIATPKFECILTPALPKKTPRFKDCISPTELLQARCLF</sequence>
<feature type="compositionally biased region" description="Polar residues" evidence="1">
    <location>
        <begin position="269"/>
        <end position="279"/>
    </location>
</feature>
<dbReference type="EMBL" id="JABXBU010000002">
    <property type="protein sequence ID" value="KAF8795315.1"/>
    <property type="molecule type" value="Genomic_DNA"/>
</dbReference>